<gene>
    <name evidence="2" type="ORF">AUR64_10280</name>
</gene>
<dbReference type="Proteomes" id="UP000054387">
    <property type="component" value="Unassembled WGS sequence"/>
</dbReference>
<protein>
    <submittedName>
        <fullName evidence="2">Uncharacterized protein</fullName>
    </submittedName>
</protein>
<dbReference type="AlphaFoldDB" id="A0A0W1RAQ2"/>
<evidence type="ECO:0000313" key="3">
    <source>
        <dbReference type="Proteomes" id="UP000054387"/>
    </source>
</evidence>
<name>A0A0W1RAQ2_9EURY</name>
<dbReference type="EMBL" id="LOPU01000018">
    <property type="protein sequence ID" value="KTG10504.1"/>
    <property type="molecule type" value="Genomic_DNA"/>
</dbReference>
<reference evidence="2 3" key="1">
    <citation type="submission" date="2015-12" db="EMBL/GenBank/DDBJ databases">
        <title>Haloprofundus marisrubri gen. nov., sp. nov., an extremely halophilic archaeon isolated from the Discovery deep brine-seawater interface in the Red Sea.</title>
        <authorList>
            <person name="Zhang G."/>
            <person name="Stingl U."/>
            <person name="Rashid M."/>
        </authorList>
    </citation>
    <scope>NUCLEOTIDE SEQUENCE [LARGE SCALE GENOMIC DNA]</scope>
    <source>
        <strain evidence="2 3">SB9</strain>
    </source>
</reference>
<accession>A0A0W1RAQ2</accession>
<evidence type="ECO:0000313" key="2">
    <source>
        <dbReference type="EMBL" id="KTG10504.1"/>
    </source>
</evidence>
<proteinExistence type="predicted"/>
<feature type="compositionally biased region" description="Low complexity" evidence="1">
    <location>
        <begin position="95"/>
        <end position="113"/>
    </location>
</feature>
<sequence>MKTSAAVAAAAATVPALSGVAAAHFPVELDIDVQPGNDDNFVDLNEHEYVSVAVHRSVFLNGDGERETFDPTEREVAYRLGSRTALDDGAGARPTENGEVTETTTGHGEAAETTESLVLSFPVAETGLETGDDTVWLYWERDDSGEHGYAGVDTVSVYGGTPPADELVGLLRRLLRG</sequence>
<organism evidence="2 3">
    <name type="scientific">Haloprofundus marisrubri</name>
    <dbReference type="NCBI Taxonomy" id="1514971"/>
    <lineage>
        <taxon>Archaea</taxon>
        <taxon>Methanobacteriati</taxon>
        <taxon>Methanobacteriota</taxon>
        <taxon>Stenosarchaea group</taxon>
        <taxon>Halobacteria</taxon>
        <taxon>Halobacteriales</taxon>
        <taxon>Haloferacaceae</taxon>
        <taxon>Haloprofundus</taxon>
    </lineage>
</organism>
<feature type="region of interest" description="Disordered" evidence="1">
    <location>
        <begin position="82"/>
        <end position="113"/>
    </location>
</feature>
<evidence type="ECO:0000256" key="1">
    <source>
        <dbReference type="SAM" id="MobiDB-lite"/>
    </source>
</evidence>
<keyword evidence="3" id="KW-1185">Reference proteome</keyword>
<comment type="caution">
    <text evidence="2">The sequence shown here is derived from an EMBL/GenBank/DDBJ whole genome shotgun (WGS) entry which is preliminary data.</text>
</comment>